<proteinExistence type="inferred from homology"/>
<accession>A0A524RQ97</accession>
<dbReference type="PANTHER" id="PTHR31088">
    <property type="entry name" value="MEMBRANE-ASSOCIATED PROTEIN VIPP1, CHLOROPLASTIC"/>
    <property type="match status" value="1"/>
</dbReference>
<keyword evidence="2" id="KW-0175">Coiled coil</keyword>
<evidence type="ECO:0000256" key="1">
    <source>
        <dbReference type="ARBA" id="ARBA00043985"/>
    </source>
</evidence>
<feature type="coiled-coil region" evidence="2">
    <location>
        <begin position="72"/>
        <end position="181"/>
    </location>
</feature>
<reference evidence="4 5" key="1">
    <citation type="journal article" date="2019" name="mSystems">
        <title>Life at home and on the roam: Genomic adaptions reflect the dual lifestyle of an intracellular, facultative symbiont.</title>
        <authorList>
            <person name="Burgsdorf I."/>
        </authorList>
    </citation>
    <scope>NUCLEOTIDE SEQUENCE [LARGE SCALE GENOMIC DNA]</scope>
    <source>
        <strain evidence="4">277cV</strain>
    </source>
</reference>
<dbReference type="AlphaFoldDB" id="A0A524RQ97"/>
<protein>
    <submittedName>
        <fullName evidence="4">PspA/IM30 family protein</fullName>
    </submittedName>
</protein>
<evidence type="ECO:0000313" key="5">
    <source>
        <dbReference type="Proteomes" id="UP000317990"/>
    </source>
</evidence>
<feature type="region of interest" description="Disordered" evidence="3">
    <location>
        <begin position="217"/>
        <end position="248"/>
    </location>
</feature>
<comment type="similarity">
    <text evidence="1">Belongs to the PspA/Vipp/IM30 family.</text>
</comment>
<feature type="compositionally biased region" description="Basic and acidic residues" evidence="3">
    <location>
        <begin position="232"/>
        <end position="248"/>
    </location>
</feature>
<sequence>MGFFDRLSRLLRANLNDLVSKAEDPVKVLDQAMIDMQAELVKLRQAVATALASQRRLKSQADQAEGQAGHWLERAEQALRAGEEDLARQALTRRRASLETHQALAPQLEAATGQAEALKQSLLKLEGKLSEAKTRKNMLKARAQAAQAQVQLQNSVEGLSTDSAMAAFERMEEKVEALEAVSAVNVELAGTNLESRFMALEGTESVNAELSALKRQINPAAHDKAPGQPQAKADDTDLEALRRSIEQP</sequence>
<name>A0A524RQ97_9CHRO</name>
<dbReference type="EMBL" id="SRMO01000033">
    <property type="protein sequence ID" value="TGG94615.1"/>
    <property type="molecule type" value="Genomic_DNA"/>
</dbReference>
<evidence type="ECO:0000313" key="4">
    <source>
        <dbReference type="EMBL" id="TGG94615.1"/>
    </source>
</evidence>
<gene>
    <name evidence="4" type="ORF">ERJ67_02285</name>
</gene>
<comment type="caution">
    <text evidence="4">The sequence shown here is derived from an EMBL/GenBank/DDBJ whole genome shotgun (WGS) entry which is preliminary data.</text>
</comment>
<dbReference type="Pfam" id="PF04012">
    <property type="entry name" value="PspA_IM30"/>
    <property type="match status" value="1"/>
</dbReference>
<dbReference type="Proteomes" id="UP000317990">
    <property type="component" value="Unassembled WGS sequence"/>
</dbReference>
<dbReference type="PANTHER" id="PTHR31088:SF6">
    <property type="entry name" value="PHAGE SHOCK PROTEIN A"/>
    <property type="match status" value="1"/>
</dbReference>
<organism evidence="4 5">
    <name type="scientific">Aphanocapsa feldmannii 277cV</name>
    <dbReference type="NCBI Taxonomy" id="2507553"/>
    <lineage>
        <taxon>Bacteria</taxon>
        <taxon>Bacillati</taxon>
        <taxon>Cyanobacteriota</taxon>
        <taxon>Cyanophyceae</taxon>
        <taxon>Oscillatoriophycideae</taxon>
        <taxon>Chroococcales</taxon>
        <taxon>Microcystaceae</taxon>
        <taxon>Aphanocapsa</taxon>
    </lineage>
</organism>
<dbReference type="InterPro" id="IPR007157">
    <property type="entry name" value="PspA_VIPP1"/>
</dbReference>
<evidence type="ECO:0000256" key="3">
    <source>
        <dbReference type="SAM" id="MobiDB-lite"/>
    </source>
</evidence>
<evidence type="ECO:0000256" key="2">
    <source>
        <dbReference type="SAM" id="Coils"/>
    </source>
</evidence>